<dbReference type="InterPro" id="IPR036457">
    <property type="entry name" value="PPM-type-like_dom_sf"/>
</dbReference>
<evidence type="ECO:0000256" key="6">
    <source>
        <dbReference type="SAM" id="Phobius"/>
    </source>
</evidence>
<organism evidence="9 10">
    <name type="scientific">Parasedimentitalea marina</name>
    <dbReference type="NCBI Taxonomy" id="2483033"/>
    <lineage>
        <taxon>Bacteria</taxon>
        <taxon>Pseudomonadati</taxon>
        <taxon>Pseudomonadota</taxon>
        <taxon>Alphaproteobacteria</taxon>
        <taxon>Rhodobacterales</taxon>
        <taxon>Paracoccaceae</taxon>
        <taxon>Parasedimentitalea</taxon>
    </lineage>
</organism>
<dbReference type="SMART" id="SM00332">
    <property type="entry name" value="PP2Cc"/>
    <property type="match status" value="1"/>
</dbReference>
<dbReference type="PANTHER" id="PTHR43289:SF6">
    <property type="entry name" value="SERINE_THREONINE-PROTEIN KINASE NEKL-3"/>
    <property type="match status" value="1"/>
</dbReference>
<evidence type="ECO:0000256" key="5">
    <source>
        <dbReference type="SAM" id="MobiDB-lite"/>
    </source>
</evidence>
<evidence type="ECO:0000313" key="10">
    <source>
        <dbReference type="Proteomes" id="UP000283063"/>
    </source>
</evidence>
<keyword evidence="10" id="KW-1185">Reference proteome</keyword>
<dbReference type="Gene3D" id="3.60.40.10">
    <property type="entry name" value="PPM-type phosphatase domain"/>
    <property type="match status" value="1"/>
</dbReference>
<feature type="domain" description="Protein kinase" evidence="7">
    <location>
        <begin position="269"/>
        <end position="534"/>
    </location>
</feature>
<evidence type="ECO:0000256" key="2">
    <source>
        <dbReference type="ARBA" id="ARBA00022741"/>
    </source>
</evidence>
<keyword evidence="4" id="KW-0067">ATP-binding</keyword>
<dbReference type="GO" id="GO:0004674">
    <property type="term" value="F:protein serine/threonine kinase activity"/>
    <property type="evidence" value="ECO:0007669"/>
    <property type="project" value="TreeGrafter"/>
</dbReference>
<evidence type="ECO:0000256" key="1">
    <source>
        <dbReference type="ARBA" id="ARBA00022679"/>
    </source>
</evidence>
<dbReference type="PANTHER" id="PTHR43289">
    <property type="entry name" value="MITOGEN-ACTIVATED PROTEIN KINASE KINASE KINASE 20-RELATED"/>
    <property type="match status" value="1"/>
</dbReference>
<evidence type="ECO:0000259" key="7">
    <source>
        <dbReference type="PROSITE" id="PS50011"/>
    </source>
</evidence>
<dbReference type="CDD" id="cd14014">
    <property type="entry name" value="STKc_PknB_like"/>
    <property type="match status" value="1"/>
</dbReference>
<dbReference type="InterPro" id="IPR011009">
    <property type="entry name" value="Kinase-like_dom_sf"/>
</dbReference>
<dbReference type="SMART" id="SM00220">
    <property type="entry name" value="S_TKc"/>
    <property type="match status" value="1"/>
</dbReference>
<dbReference type="SUPFAM" id="SSF81606">
    <property type="entry name" value="PP2C-like"/>
    <property type="match status" value="1"/>
</dbReference>
<feature type="region of interest" description="Disordered" evidence="5">
    <location>
        <begin position="1"/>
        <end position="24"/>
    </location>
</feature>
<dbReference type="InterPro" id="IPR000719">
    <property type="entry name" value="Prot_kinase_dom"/>
</dbReference>
<name>A0A3T0N614_9RHOB</name>
<accession>A0A3T0N614</accession>
<dbReference type="SMART" id="SM00331">
    <property type="entry name" value="PP2C_SIG"/>
    <property type="match status" value="1"/>
</dbReference>
<sequence>MVSGPKISIGQFSARGQKDTNDDSYGVLTPEGPELVTKGIAMAIADGVSTSEAAKAASETCIKSFLSDYYATHDSWTVRTSVERVMTAMNRWLYSQNVTHYLSDRGMLSTFSAMVLKSACAYLFHVGDSRIYLARDGKVEVLTTDHNLRISRKQEYLARAVGFSPDLQVDYLTVPVQPGDYFIFTTDGVHNHIADGRMLSLITETPDDLDTAARAIVAEALANGSADNLTCQIVRTDDPGKPDEETYLKRLTALPFPPELAPGLEFEGYRIVRELHASSRSQVYLAVEVISGDQVALKTPSVNYQDDPTYIEMFTREEWVGRMIANPHVLKVLQPVRQRRSLYYVTEYIEGQTLRQWMDDTPEPDLQGVRSIIEQLSIGLRAFNRKEIIHQDLKPDNIMIDLDGTVHIIDFGSSRVAGLVEVETPVEQLSLLGTADYIAPEYHMGQPPSRLSDMYSLAVIAYEMLTGKLPYQGKGFHSARDVARLSYVSALEHNNRIPVWVDGALSKALQVSPKARYDRLTEFVTDLKRPNPEMVNRHPKPLMQRNPVAFWQAVALISILGNLAVYYFVFG</sequence>
<evidence type="ECO:0000256" key="3">
    <source>
        <dbReference type="ARBA" id="ARBA00022777"/>
    </source>
</evidence>
<protein>
    <submittedName>
        <fullName evidence="9">Bifunctional protein-serine/threonine kinase/phosphatase</fullName>
    </submittedName>
</protein>
<feature type="transmembrane region" description="Helical" evidence="6">
    <location>
        <begin position="549"/>
        <end position="569"/>
    </location>
</feature>
<dbReference type="RefSeq" id="WP_127749967.1">
    <property type="nucleotide sequence ID" value="NZ_CP033219.1"/>
</dbReference>
<dbReference type="KEGG" id="sedi:EBB79_17040"/>
<dbReference type="Gene3D" id="1.10.510.10">
    <property type="entry name" value="Transferase(Phosphotransferase) domain 1"/>
    <property type="match status" value="1"/>
</dbReference>
<keyword evidence="6" id="KW-1133">Transmembrane helix</keyword>
<dbReference type="AlphaFoldDB" id="A0A3T0N614"/>
<dbReference type="OrthoDB" id="9801841at2"/>
<dbReference type="Pfam" id="PF00069">
    <property type="entry name" value="Pkinase"/>
    <property type="match status" value="1"/>
</dbReference>
<dbReference type="SUPFAM" id="SSF56112">
    <property type="entry name" value="Protein kinase-like (PK-like)"/>
    <property type="match status" value="1"/>
</dbReference>
<dbReference type="PROSITE" id="PS51746">
    <property type="entry name" value="PPM_2"/>
    <property type="match status" value="1"/>
</dbReference>
<dbReference type="InterPro" id="IPR001932">
    <property type="entry name" value="PPM-type_phosphatase-like_dom"/>
</dbReference>
<proteinExistence type="predicted"/>
<keyword evidence="1" id="KW-0808">Transferase</keyword>
<dbReference type="CDD" id="cd00143">
    <property type="entry name" value="PP2Cc"/>
    <property type="match status" value="1"/>
</dbReference>
<keyword evidence="6" id="KW-0472">Membrane</keyword>
<dbReference type="Gene3D" id="3.30.200.20">
    <property type="entry name" value="Phosphorylase Kinase, domain 1"/>
    <property type="match status" value="1"/>
</dbReference>
<feature type="domain" description="PPM-type phosphatase" evidence="8">
    <location>
        <begin position="8"/>
        <end position="236"/>
    </location>
</feature>
<gene>
    <name evidence="9" type="ORF">EBB79_17040</name>
</gene>
<keyword evidence="2" id="KW-0547">Nucleotide-binding</keyword>
<keyword evidence="3 9" id="KW-0418">Kinase</keyword>
<evidence type="ECO:0000313" key="9">
    <source>
        <dbReference type="EMBL" id="AZV79411.1"/>
    </source>
</evidence>
<dbReference type="GO" id="GO:0005524">
    <property type="term" value="F:ATP binding"/>
    <property type="evidence" value="ECO:0007669"/>
    <property type="project" value="UniProtKB-KW"/>
</dbReference>
<keyword evidence="6" id="KW-0812">Transmembrane</keyword>
<dbReference type="Pfam" id="PF13672">
    <property type="entry name" value="PP2C_2"/>
    <property type="match status" value="1"/>
</dbReference>
<dbReference type="Proteomes" id="UP000283063">
    <property type="component" value="Chromosome"/>
</dbReference>
<dbReference type="InterPro" id="IPR008271">
    <property type="entry name" value="Ser/Thr_kinase_AS"/>
</dbReference>
<evidence type="ECO:0000259" key="8">
    <source>
        <dbReference type="PROSITE" id="PS51746"/>
    </source>
</evidence>
<dbReference type="EMBL" id="CP033219">
    <property type="protein sequence ID" value="AZV79411.1"/>
    <property type="molecule type" value="Genomic_DNA"/>
</dbReference>
<reference evidence="9 10" key="1">
    <citation type="submission" date="2018-10" db="EMBL/GenBank/DDBJ databases">
        <title>Parasedimentitalea marina sp. nov., a psychrophilic bacterium isolated from deep seawater of the New Britain Trench.</title>
        <authorList>
            <person name="Cao J."/>
        </authorList>
    </citation>
    <scope>NUCLEOTIDE SEQUENCE [LARGE SCALE GENOMIC DNA]</scope>
    <source>
        <strain evidence="9 10">W43</strain>
    </source>
</reference>
<evidence type="ECO:0000256" key="4">
    <source>
        <dbReference type="ARBA" id="ARBA00022840"/>
    </source>
</evidence>
<dbReference type="PROSITE" id="PS50011">
    <property type="entry name" value="PROTEIN_KINASE_DOM"/>
    <property type="match status" value="1"/>
</dbReference>
<dbReference type="PROSITE" id="PS00108">
    <property type="entry name" value="PROTEIN_KINASE_ST"/>
    <property type="match status" value="1"/>
</dbReference>